<sequence>MTTFDERENAFEAKFAHDEEMQFKAQARCNRLLGLWAAEKMGKSGEDAEAYAKTVVIADFEEAGHEDVVRKVAGDLGALSSDEEIRAKMAELLPQAKAQVLSETE</sequence>
<keyword evidence="2" id="KW-1185">Reference proteome</keyword>
<dbReference type="InterPro" id="IPR009945">
    <property type="entry name" value="ATPase_inh_sub_z"/>
</dbReference>
<dbReference type="EMBL" id="CYPS01000008">
    <property type="protein sequence ID" value="CUH41413.1"/>
    <property type="molecule type" value="Genomic_DNA"/>
</dbReference>
<reference evidence="2" key="1">
    <citation type="submission" date="2015-09" db="EMBL/GenBank/DDBJ databases">
        <authorList>
            <person name="Rodrigo-Torres L."/>
            <person name="Arahal D.R."/>
        </authorList>
    </citation>
    <scope>NUCLEOTIDE SEQUENCE [LARGE SCALE GENOMIC DNA]</scope>
    <source>
        <strain evidence="2">CECT 4293</strain>
    </source>
</reference>
<dbReference type="AlphaFoldDB" id="A0A0P1EK20"/>
<dbReference type="Proteomes" id="UP000050786">
    <property type="component" value="Unassembled WGS sequence"/>
</dbReference>
<dbReference type="PIRSF" id="PIRSF031780">
    <property type="entry name" value="UCP031780"/>
    <property type="match status" value="1"/>
</dbReference>
<evidence type="ECO:0008006" key="3">
    <source>
        <dbReference type="Google" id="ProtNLM"/>
    </source>
</evidence>
<protein>
    <recommendedName>
        <fullName evidence="3">Aldolase</fullName>
    </recommendedName>
</protein>
<proteinExistence type="predicted"/>
<dbReference type="RefSeq" id="WP_058271541.1">
    <property type="nucleotide sequence ID" value="NZ_CANLTD010000001.1"/>
</dbReference>
<evidence type="ECO:0000313" key="1">
    <source>
        <dbReference type="EMBL" id="CUH41413.1"/>
    </source>
</evidence>
<dbReference type="InterPro" id="IPR038293">
    <property type="entry name" value="ATPase_inh_sub_z_sf"/>
</dbReference>
<organism evidence="1 2">
    <name type="scientific">Ruegeria atlantica</name>
    <dbReference type="NCBI Taxonomy" id="81569"/>
    <lineage>
        <taxon>Bacteria</taxon>
        <taxon>Pseudomonadati</taxon>
        <taxon>Pseudomonadota</taxon>
        <taxon>Alphaproteobacteria</taxon>
        <taxon>Rhodobacterales</taxon>
        <taxon>Roseobacteraceae</taxon>
        <taxon>Ruegeria</taxon>
    </lineage>
</organism>
<evidence type="ECO:0000313" key="2">
    <source>
        <dbReference type="Proteomes" id="UP000050786"/>
    </source>
</evidence>
<accession>A0A0P1EK20</accession>
<dbReference type="Pfam" id="PF07345">
    <property type="entry name" value="ATPaseInh_sub_z"/>
    <property type="match status" value="1"/>
</dbReference>
<dbReference type="Gene3D" id="1.10.790.20">
    <property type="entry name" value="Domain of unknown function DUF1476"/>
    <property type="match status" value="1"/>
</dbReference>
<name>A0A0P1EK20_9RHOB</name>
<gene>
    <name evidence="1" type="ORF">RUM4293_00284</name>
</gene>